<feature type="transmembrane region" description="Helical" evidence="6">
    <location>
        <begin position="251"/>
        <end position="273"/>
    </location>
</feature>
<evidence type="ECO:0000256" key="1">
    <source>
        <dbReference type="ARBA" id="ARBA00004651"/>
    </source>
</evidence>
<keyword evidence="2" id="KW-1003">Cell membrane</keyword>
<feature type="transmembrane region" description="Helical" evidence="6">
    <location>
        <begin position="367"/>
        <end position="387"/>
    </location>
</feature>
<dbReference type="PANTHER" id="PTHR43124">
    <property type="entry name" value="PURINE EFFLUX PUMP PBUE"/>
    <property type="match status" value="1"/>
</dbReference>
<keyword evidence="4 6" id="KW-1133">Transmembrane helix</keyword>
<accession>K6Y6M6</accession>
<dbReference type="RefSeq" id="WP_008843679.1">
    <property type="nucleotide sequence ID" value="NZ_BAEN01000023.1"/>
</dbReference>
<dbReference type="InterPro" id="IPR011701">
    <property type="entry name" value="MFS"/>
</dbReference>
<evidence type="ECO:0000313" key="8">
    <source>
        <dbReference type="EMBL" id="GAC13862.1"/>
    </source>
</evidence>
<evidence type="ECO:0000256" key="6">
    <source>
        <dbReference type="SAM" id="Phobius"/>
    </source>
</evidence>
<feature type="transmembrane region" description="Helical" evidence="6">
    <location>
        <begin position="337"/>
        <end position="361"/>
    </location>
</feature>
<comment type="subcellular location">
    <subcellularLocation>
        <location evidence="1">Cell membrane</location>
        <topology evidence="1">Multi-pass membrane protein</topology>
    </subcellularLocation>
</comment>
<dbReference type="OrthoDB" id="7628497at2"/>
<feature type="transmembrane region" description="Helical" evidence="6">
    <location>
        <begin position="304"/>
        <end position="325"/>
    </location>
</feature>
<dbReference type="AlphaFoldDB" id="K6Y6M6"/>
<keyword evidence="3 6" id="KW-0812">Transmembrane</keyword>
<dbReference type="InterPro" id="IPR050189">
    <property type="entry name" value="MFS_Efflux_Transporters"/>
</dbReference>
<dbReference type="SUPFAM" id="SSF103473">
    <property type="entry name" value="MFS general substrate transporter"/>
    <property type="match status" value="1"/>
</dbReference>
<dbReference type="InterPro" id="IPR020846">
    <property type="entry name" value="MFS_dom"/>
</dbReference>
<organism evidence="8 9">
    <name type="scientific">Aliiglaciecola lipolytica E3</name>
    <dbReference type="NCBI Taxonomy" id="1127673"/>
    <lineage>
        <taxon>Bacteria</taxon>
        <taxon>Pseudomonadati</taxon>
        <taxon>Pseudomonadota</taxon>
        <taxon>Gammaproteobacteria</taxon>
        <taxon>Alteromonadales</taxon>
        <taxon>Alteromonadaceae</taxon>
        <taxon>Aliiglaciecola</taxon>
    </lineage>
</organism>
<dbReference type="InterPro" id="IPR036259">
    <property type="entry name" value="MFS_trans_sf"/>
</dbReference>
<proteinExistence type="predicted"/>
<dbReference type="PROSITE" id="PS50850">
    <property type="entry name" value="MFS"/>
    <property type="match status" value="1"/>
</dbReference>
<protein>
    <submittedName>
        <fullName evidence="8">Major facilitator superfamily MFS_1</fullName>
    </submittedName>
</protein>
<feature type="transmembrane region" description="Helical" evidence="6">
    <location>
        <begin position="115"/>
        <end position="136"/>
    </location>
</feature>
<evidence type="ECO:0000256" key="3">
    <source>
        <dbReference type="ARBA" id="ARBA00022692"/>
    </source>
</evidence>
<reference evidence="8 9" key="1">
    <citation type="journal article" date="2017" name="Antonie Van Leeuwenhoek">
        <title>Rhizobium rhizosphaerae sp. nov., a novel species isolated from rice rhizosphere.</title>
        <authorList>
            <person name="Zhao J.J."/>
            <person name="Zhang J."/>
            <person name="Zhang R.J."/>
            <person name="Zhang C.W."/>
            <person name="Yin H.Q."/>
            <person name="Zhang X.X."/>
        </authorList>
    </citation>
    <scope>NUCLEOTIDE SEQUENCE [LARGE SCALE GENOMIC DNA]</scope>
    <source>
        <strain evidence="8 9">E3</strain>
    </source>
</reference>
<comment type="caution">
    <text evidence="8">The sequence shown here is derived from an EMBL/GenBank/DDBJ whole genome shotgun (WGS) entry which is preliminary data.</text>
</comment>
<evidence type="ECO:0000256" key="5">
    <source>
        <dbReference type="ARBA" id="ARBA00023136"/>
    </source>
</evidence>
<dbReference type="EMBL" id="BAEN01000023">
    <property type="protein sequence ID" value="GAC13862.1"/>
    <property type="molecule type" value="Genomic_DNA"/>
</dbReference>
<dbReference type="GO" id="GO:0005886">
    <property type="term" value="C:plasma membrane"/>
    <property type="evidence" value="ECO:0007669"/>
    <property type="project" value="UniProtKB-SubCell"/>
</dbReference>
<feature type="transmembrane region" description="Helical" evidence="6">
    <location>
        <begin position="26"/>
        <end position="46"/>
    </location>
</feature>
<sequence>MANQITVDDTQVASWKVDSNGVLARIFLAFLTTAGIFYINIMPALVSGLIQGLNFTNQQAGFVSSSNLYGAAAGALLAVFMVKHINWKKWAYGLLLVIFLVDFASIFITSPYVMIVVRGVHGLVGGLMVGIGFAVISRTQDADKTFGYLLLIQWGLGGLGIMYLPAMVPQYGTTALFVALMSFTFITLLMLPFLRNYPVAKIDPLAEIPAAVRRKPLLLTLLAIFLFQAANMGLFAYVIGLGEAEGLTMDFMSPALASASWVALFGSLLVILIGTKFGRTVPLVAAIIVTALCSWVLIFSEISMVYLIANILIGITWAFALPYMFGICSELDKAGQLAALGGFASKMGLASGPMAAALLLGEDNYQVVIYFATALLIVCTAVVFWPARLLDSEKPKITP</sequence>
<evidence type="ECO:0000256" key="4">
    <source>
        <dbReference type="ARBA" id="ARBA00022989"/>
    </source>
</evidence>
<gene>
    <name evidence="8" type="ORF">GLIP_1221</name>
</gene>
<feature type="transmembrane region" description="Helical" evidence="6">
    <location>
        <begin position="216"/>
        <end position="239"/>
    </location>
</feature>
<keyword evidence="9" id="KW-1185">Reference proteome</keyword>
<dbReference type="Pfam" id="PF07690">
    <property type="entry name" value="MFS_1"/>
    <property type="match status" value="1"/>
</dbReference>
<feature type="transmembrane region" description="Helical" evidence="6">
    <location>
        <begin position="174"/>
        <end position="195"/>
    </location>
</feature>
<feature type="transmembrane region" description="Helical" evidence="6">
    <location>
        <begin position="148"/>
        <end position="168"/>
    </location>
</feature>
<feature type="transmembrane region" description="Helical" evidence="6">
    <location>
        <begin position="66"/>
        <end position="83"/>
    </location>
</feature>
<dbReference type="GO" id="GO:0022857">
    <property type="term" value="F:transmembrane transporter activity"/>
    <property type="evidence" value="ECO:0007669"/>
    <property type="project" value="InterPro"/>
</dbReference>
<dbReference type="Gene3D" id="1.20.1250.20">
    <property type="entry name" value="MFS general substrate transporter like domains"/>
    <property type="match status" value="2"/>
</dbReference>
<dbReference type="PANTHER" id="PTHR43124:SF10">
    <property type="entry name" value="PURINE EFFLUX PUMP PBUE"/>
    <property type="match status" value="1"/>
</dbReference>
<evidence type="ECO:0000313" key="9">
    <source>
        <dbReference type="Proteomes" id="UP000006334"/>
    </source>
</evidence>
<dbReference type="eggNOG" id="COG2814">
    <property type="taxonomic scope" value="Bacteria"/>
</dbReference>
<keyword evidence="5 6" id="KW-0472">Membrane</keyword>
<feature type="transmembrane region" description="Helical" evidence="6">
    <location>
        <begin position="280"/>
        <end position="298"/>
    </location>
</feature>
<name>K6Y6M6_9ALTE</name>
<evidence type="ECO:0000256" key="2">
    <source>
        <dbReference type="ARBA" id="ARBA00022475"/>
    </source>
</evidence>
<evidence type="ECO:0000259" key="7">
    <source>
        <dbReference type="PROSITE" id="PS50850"/>
    </source>
</evidence>
<dbReference type="Proteomes" id="UP000006334">
    <property type="component" value="Unassembled WGS sequence"/>
</dbReference>
<feature type="transmembrane region" description="Helical" evidence="6">
    <location>
        <begin position="90"/>
        <end position="109"/>
    </location>
</feature>
<feature type="domain" description="Major facilitator superfamily (MFS) profile" evidence="7">
    <location>
        <begin position="216"/>
        <end position="399"/>
    </location>
</feature>
<dbReference type="STRING" id="1127673.GLIP_1221"/>